<accession>A0ABT3M355</accession>
<proteinExistence type="predicted"/>
<dbReference type="Pfam" id="PF05345">
    <property type="entry name" value="He_PIG"/>
    <property type="match status" value="1"/>
</dbReference>
<keyword evidence="2" id="KW-1185">Reference proteome</keyword>
<dbReference type="Gene3D" id="2.60.40.10">
    <property type="entry name" value="Immunoglobulins"/>
    <property type="match status" value="1"/>
</dbReference>
<sequence length="199" mass="21069">MKVIKSVFLIIFFLTNFISCEEEKKEDTTTTTLLLLGTLPRSASKPASVSFDLNSKYTGMSTGSSINKSPTISAPILANSNTTIKSFSISPALPNGLTLNSSTGLLSGTLASYPASKAYQFKVTVEFTPNSGFFLRETTTTSSDILLYFDTSAGIDNVKCKFVGTPGGCPNSFIGYTCDASASCSSSSTCSNLSECYAF</sequence>
<evidence type="ECO:0000313" key="2">
    <source>
        <dbReference type="Proteomes" id="UP001209737"/>
    </source>
</evidence>
<dbReference type="RefSeq" id="WP_135640235.1">
    <property type="nucleotide sequence ID" value="NZ_JAMQPV010000005.1"/>
</dbReference>
<dbReference type="Proteomes" id="UP001209737">
    <property type="component" value="Unassembled WGS sequence"/>
</dbReference>
<dbReference type="InterPro" id="IPR013783">
    <property type="entry name" value="Ig-like_fold"/>
</dbReference>
<comment type="caution">
    <text evidence="1">The sequence shown here is derived from an EMBL/GenBank/DDBJ whole genome shotgun (WGS) entry which is preliminary data.</text>
</comment>
<protein>
    <submittedName>
        <fullName evidence="1">Ig domain-containing protein</fullName>
    </submittedName>
</protein>
<reference evidence="1 2" key="1">
    <citation type="submission" date="2022-06" db="EMBL/GenBank/DDBJ databases">
        <title>Leptospira isolates from biofilms formed at urban environments.</title>
        <authorList>
            <person name="Ribeiro P.S."/>
            <person name="Sousa T."/>
            <person name="Carvalho N."/>
            <person name="Aburjaile F."/>
            <person name="Neves F."/>
            <person name="Oliveira D."/>
            <person name="Blanco L."/>
            <person name="Lima J."/>
            <person name="Costa F."/>
            <person name="Brenig B."/>
            <person name="Soares S."/>
            <person name="Ramos R."/>
            <person name="Goes-Neto A."/>
            <person name="Matiuzzi M."/>
            <person name="Azevedo V."/>
            <person name="Ristow P."/>
        </authorList>
    </citation>
    <scope>NUCLEOTIDE SEQUENCE [LARGE SCALE GENOMIC DNA]</scope>
    <source>
        <strain evidence="1 2">VSF25</strain>
    </source>
</reference>
<evidence type="ECO:0000313" key="1">
    <source>
        <dbReference type="EMBL" id="MCW7463997.1"/>
    </source>
</evidence>
<gene>
    <name evidence="1" type="ORF">ND812_17980</name>
</gene>
<dbReference type="EMBL" id="JAMQPV010000005">
    <property type="protein sequence ID" value="MCW7463997.1"/>
    <property type="molecule type" value="Genomic_DNA"/>
</dbReference>
<organism evidence="1 2">
    <name type="scientific">Leptospira limi</name>
    <dbReference type="NCBI Taxonomy" id="2950023"/>
    <lineage>
        <taxon>Bacteria</taxon>
        <taxon>Pseudomonadati</taxon>
        <taxon>Spirochaetota</taxon>
        <taxon>Spirochaetia</taxon>
        <taxon>Leptospirales</taxon>
        <taxon>Leptospiraceae</taxon>
        <taxon>Leptospira</taxon>
    </lineage>
</organism>
<name>A0ABT3M355_9LEPT</name>